<proteinExistence type="predicted"/>
<dbReference type="PANTHER" id="PTHR30481">
    <property type="entry name" value="DNA ADENINE METHYLASE"/>
    <property type="match status" value="1"/>
</dbReference>
<accession>A0AAX3QUB0</accession>
<dbReference type="PRINTS" id="PR00505">
    <property type="entry name" value="D12N6MTFRASE"/>
</dbReference>
<evidence type="ECO:0000256" key="2">
    <source>
        <dbReference type="ARBA" id="ARBA00022679"/>
    </source>
</evidence>
<dbReference type="SUPFAM" id="SSF53335">
    <property type="entry name" value="S-adenosyl-L-methionine-dependent methyltransferases"/>
    <property type="match status" value="1"/>
</dbReference>
<gene>
    <name evidence="4" type="ORF">P2T59_05525</name>
</gene>
<evidence type="ECO:0000313" key="4">
    <source>
        <dbReference type="EMBL" id="WET65449.1"/>
    </source>
</evidence>
<dbReference type="REBASE" id="699868">
    <property type="entry name" value="M1.PdiF128ORF5525P"/>
</dbReference>
<dbReference type="Proteomes" id="UP001221009">
    <property type="component" value="Chromosome"/>
</dbReference>
<dbReference type="PANTHER" id="PTHR30481:SF4">
    <property type="entry name" value="SITE-SPECIFIC DNA-METHYLTRANSFERASE (ADENINE-SPECIFIC)"/>
    <property type="match status" value="1"/>
</dbReference>
<dbReference type="InterPro" id="IPR012327">
    <property type="entry name" value="MeTrfase_D12"/>
</dbReference>
<keyword evidence="2" id="KW-0808">Transferase</keyword>
<dbReference type="EMBL" id="CP120353">
    <property type="protein sequence ID" value="WET65449.1"/>
    <property type="molecule type" value="Genomic_DNA"/>
</dbReference>
<dbReference type="InterPro" id="IPR012263">
    <property type="entry name" value="M_m6A_EcoRV"/>
</dbReference>
<name>A0AAX3QUB0_PARDI</name>
<keyword evidence="3" id="KW-0949">S-adenosyl-L-methionine</keyword>
<keyword evidence="1 4" id="KW-0489">Methyltransferase</keyword>
<dbReference type="InterPro" id="IPR029063">
    <property type="entry name" value="SAM-dependent_MTases_sf"/>
</dbReference>
<dbReference type="AlphaFoldDB" id="A0AAX3QUB0"/>
<dbReference type="Gene3D" id="3.40.50.150">
    <property type="entry name" value="Vaccinia Virus protein VP39"/>
    <property type="match status" value="2"/>
</dbReference>
<dbReference type="GO" id="GO:0032259">
    <property type="term" value="P:methylation"/>
    <property type="evidence" value="ECO:0007669"/>
    <property type="project" value="UniProtKB-KW"/>
</dbReference>
<reference evidence="4" key="1">
    <citation type="submission" date="2023-03" db="EMBL/GenBank/DDBJ databases">
        <title>Parabacteroides distasonis, a bacteria resistant against UC.</title>
        <authorList>
            <person name="Dai W."/>
        </authorList>
    </citation>
    <scope>NUCLEOTIDE SEQUENCE</scope>
    <source>
        <strain evidence="4">F1-28</strain>
    </source>
</reference>
<dbReference type="PIRSF" id="PIRSF000398">
    <property type="entry name" value="M_m6A_EcoRV"/>
    <property type="match status" value="1"/>
</dbReference>
<dbReference type="Pfam" id="PF02086">
    <property type="entry name" value="MethyltransfD12"/>
    <property type="match status" value="1"/>
</dbReference>
<dbReference type="GO" id="GO:0009007">
    <property type="term" value="F:site-specific DNA-methyltransferase (adenine-specific) activity"/>
    <property type="evidence" value="ECO:0007669"/>
    <property type="project" value="UniProtKB-EC"/>
</dbReference>
<evidence type="ECO:0000256" key="3">
    <source>
        <dbReference type="ARBA" id="ARBA00022691"/>
    </source>
</evidence>
<evidence type="ECO:0000313" key="5">
    <source>
        <dbReference type="Proteomes" id="UP001221009"/>
    </source>
</evidence>
<sequence>MRTPITYYGGKQNLSERIVSMMPRHKIYCEPFFGGGAVFFAKPKAGIEVINDKNDLLINFFKVCQSASKFKELRERIRLSLHSESDYIRARNIYRGRSDVSDVDKAWAVWIMANECHSGSLYGGWKFCNGTAGTHFGKVFRNKREEFNDKLYDRLSEVQISCRDALKVIKNRDSVDTLFYLDPPYPGAVQGHYYGYGENDLADLLDLLSRINGKFILSNYWTDTLRSFVNENKWNHKEVKVTTHTSVHSRIRESTEVLVYNYEIEKTLF</sequence>
<protein>
    <submittedName>
        <fullName evidence="4">DNA adenine methylase</fullName>
    </submittedName>
</protein>
<dbReference type="RefSeq" id="WP_122144525.1">
    <property type="nucleotide sequence ID" value="NZ_CP120353.1"/>
</dbReference>
<dbReference type="GO" id="GO:0006298">
    <property type="term" value="P:mismatch repair"/>
    <property type="evidence" value="ECO:0007669"/>
    <property type="project" value="TreeGrafter"/>
</dbReference>
<dbReference type="GO" id="GO:0043565">
    <property type="term" value="F:sequence-specific DNA binding"/>
    <property type="evidence" value="ECO:0007669"/>
    <property type="project" value="TreeGrafter"/>
</dbReference>
<organism evidence="4 5">
    <name type="scientific">Parabacteroides distasonis</name>
    <dbReference type="NCBI Taxonomy" id="823"/>
    <lineage>
        <taxon>Bacteria</taxon>
        <taxon>Pseudomonadati</taxon>
        <taxon>Bacteroidota</taxon>
        <taxon>Bacteroidia</taxon>
        <taxon>Bacteroidales</taxon>
        <taxon>Tannerellaceae</taxon>
        <taxon>Parabacteroides</taxon>
    </lineage>
</organism>
<dbReference type="GO" id="GO:0009307">
    <property type="term" value="P:DNA restriction-modification system"/>
    <property type="evidence" value="ECO:0007669"/>
    <property type="project" value="InterPro"/>
</dbReference>
<evidence type="ECO:0000256" key="1">
    <source>
        <dbReference type="ARBA" id="ARBA00022603"/>
    </source>
</evidence>
<dbReference type="GO" id="GO:1904047">
    <property type="term" value="F:S-adenosyl-L-methionine binding"/>
    <property type="evidence" value="ECO:0007669"/>
    <property type="project" value="TreeGrafter"/>
</dbReference>